<dbReference type="Pfam" id="PF00395">
    <property type="entry name" value="SLH"/>
    <property type="match status" value="3"/>
</dbReference>
<name>A0ABX1Y526_9BACL</name>
<feature type="domain" description="SLH" evidence="2">
    <location>
        <begin position="286"/>
        <end position="349"/>
    </location>
</feature>
<accession>A0ABX1Y526</accession>
<comment type="caution">
    <text evidence="3">The sequence shown here is derived from an EMBL/GenBank/DDBJ whole genome shotgun (WGS) entry which is preliminary data.</text>
</comment>
<evidence type="ECO:0000313" key="3">
    <source>
        <dbReference type="EMBL" id="NOU75704.1"/>
    </source>
</evidence>
<evidence type="ECO:0000313" key="4">
    <source>
        <dbReference type="Proteomes" id="UP000616779"/>
    </source>
</evidence>
<gene>
    <name evidence="3" type="ORF">GC098_30765</name>
</gene>
<dbReference type="InterPro" id="IPR001119">
    <property type="entry name" value="SLH_dom"/>
</dbReference>
<feature type="chain" id="PRO_5045107037" description="SLH domain-containing protein" evidence="1">
    <location>
        <begin position="27"/>
        <end position="350"/>
    </location>
</feature>
<sequence>MKKMFKTLTLSAAALLSLTIASQSFAATTASTFTDLNNVTAKDKIISLQQRGVISGITPELFAPQAAISQAQSVQLIVNALGLNLDLIRFFKEPKATDYFKNANNDAWYANALITAAANNVELPSDLDPNKKLTREEFTNQLIRAIEGHEKLPMIKPVLTDIKDEDQMNVEYSGSIQRALHYGVVKLSAEGTFNPKSEITRADAAEEIFNALAYLKAHSAPEPDAGTEALTAAQGTKLITDAFHSIGAEIDIKVDPNAKLTRESFTYLVIHTFQTSGKLPMLNLVPVEIKDNDQIEISNSGAIQTALALGLVTLNADGNFNPKGDISLAEATDLVNKAVKKVQGFATPNN</sequence>
<evidence type="ECO:0000259" key="2">
    <source>
        <dbReference type="PROSITE" id="PS51272"/>
    </source>
</evidence>
<dbReference type="Proteomes" id="UP000616779">
    <property type="component" value="Unassembled WGS sequence"/>
</dbReference>
<feature type="domain" description="SLH" evidence="2">
    <location>
        <begin position="28"/>
        <end position="91"/>
    </location>
</feature>
<dbReference type="RefSeq" id="WP_171647596.1">
    <property type="nucleotide sequence ID" value="NZ_WHOA01000223.1"/>
</dbReference>
<keyword evidence="1" id="KW-0732">Signal</keyword>
<proteinExistence type="predicted"/>
<feature type="signal peptide" evidence="1">
    <location>
        <begin position="1"/>
        <end position="26"/>
    </location>
</feature>
<reference evidence="3 4" key="1">
    <citation type="submission" date="2019-10" db="EMBL/GenBank/DDBJ databases">
        <title>Description of Paenibacillus terrestris sp. nov.</title>
        <authorList>
            <person name="Carlier A."/>
            <person name="Qi S."/>
        </authorList>
    </citation>
    <scope>NUCLEOTIDE SEQUENCE [LARGE SCALE GENOMIC DNA]</scope>
    <source>
        <strain evidence="3 4">LMG 31458</strain>
    </source>
</reference>
<organism evidence="3 4">
    <name type="scientific">Paenibacillus phytorum</name>
    <dbReference type="NCBI Taxonomy" id="2654977"/>
    <lineage>
        <taxon>Bacteria</taxon>
        <taxon>Bacillati</taxon>
        <taxon>Bacillota</taxon>
        <taxon>Bacilli</taxon>
        <taxon>Bacillales</taxon>
        <taxon>Paenibacillaceae</taxon>
        <taxon>Paenibacillus</taxon>
    </lineage>
</organism>
<dbReference type="PROSITE" id="PS51272">
    <property type="entry name" value="SLH"/>
    <property type="match status" value="3"/>
</dbReference>
<protein>
    <recommendedName>
        <fullName evidence="2">SLH domain-containing protein</fullName>
    </recommendedName>
</protein>
<feature type="domain" description="SLH" evidence="2">
    <location>
        <begin position="159"/>
        <end position="222"/>
    </location>
</feature>
<dbReference type="EMBL" id="WHOA01000223">
    <property type="protein sequence ID" value="NOU75704.1"/>
    <property type="molecule type" value="Genomic_DNA"/>
</dbReference>
<keyword evidence="4" id="KW-1185">Reference proteome</keyword>
<evidence type="ECO:0000256" key="1">
    <source>
        <dbReference type="SAM" id="SignalP"/>
    </source>
</evidence>